<evidence type="ECO:0000313" key="3">
    <source>
        <dbReference type="EMBL" id="ATW30322.1"/>
    </source>
</evidence>
<feature type="compositionally biased region" description="Basic and acidic residues" evidence="1">
    <location>
        <begin position="107"/>
        <end position="139"/>
    </location>
</feature>
<organism evidence="3 4">
    <name type="scientific">Candidatus Williamhamiltonella defendens</name>
    <dbReference type="NCBI Taxonomy" id="138072"/>
    <lineage>
        <taxon>Bacteria</taxon>
        <taxon>Pseudomonadati</taxon>
        <taxon>Pseudomonadota</taxon>
        <taxon>Gammaproteobacteria</taxon>
        <taxon>Enterobacterales</taxon>
        <taxon>Enterobacteriaceae</taxon>
        <taxon>aphid secondary symbionts</taxon>
        <taxon>Candidatus Williamhamiltonella</taxon>
    </lineage>
</organism>
<feature type="region of interest" description="Disordered" evidence="1">
    <location>
        <begin position="1695"/>
        <end position="1714"/>
    </location>
</feature>
<feature type="region of interest" description="Disordered" evidence="1">
    <location>
        <begin position="2948"/>
        <end position="3079"/>
    </location>
</feature>
<feature type="domain" description="Bacterial Ig-like" evidence="2">
    <location>
        <begin position="1982"/>
        <end position="2048"/>
    </location>
</feature>
<dbReference type="EMBL" id="CP017606">
    <property type="protein sequence ID" value="ATW30322.1"/>
    <property type="molecule type" value="Genomic_DNA"/>
</dbReference>
<accession>A0A2D3T3D2</accession>
<feature type="domain" description="Bacterial Ig-like" evidence="2">
    <location>
        <begin position="1829"/>
        <end position="1941"/>
    </location>
</feature>
<sequence length="3205" mass="358223">MATQKIFAQHNSRIDLSSLGNKNQVQVAISGPDLKLTSPKGSVTIVNGAMYSSLKDSQLSFQFQDGSLKGKDLLGQVNLENIDFKSADTFLVDHVQNKALQEEQEALKQKMRQAEKDKEEAEKAREKAEKEKAEAEKAALEAQEAQKSSQQIEEALNEFLTQANTKAALAQITPDERDISLHSASSLHKESSTTVEVAQVNKNANRSSGLNNPAPNPKIDLKISLALDDKSNSSGQKDNLTNVTSPKLVGTTMPGTEVTIQKGSTTLGSTKADGQGNFTFTPTDLTDGPHEFMALGEYKGNKAQAKLSLVIKSSTQTPTFEMNSQDIAVDSKIPDIFLIKNVTPTIHGKAEANTQVSIYNKKITDDKGTRLDTVQVNSVGEWSYTFKDPQLAQGGNSIRVVAEDAAKNTADITKTIDLDSIPPTIEKIEIAQDSLISGRVANTKTPTFKITTEPDARIQLYLPGNTQPLDIRQSEKVADGKQAYYLTIPEDTFKNDGDHTIQVVATDKRGNSTERTEFNFEVDTVEVGDVEITLEDKTGDKASNFTDKELPKLLFKPTGKNITKIEIELKSSSDGSIQKGTLEKESLLRSWTPKEKLKTQGEYKVTATAYKGQTSGNPGSKTIHFYNTAPTIATIELDRSIQGRDPKHTNKSQPTLLVKINPKDTSRAWKVEYEIKNRKDSVESSKVTQLNDTTYTVTPQTDWSDAEHTVIATLFDKAGNSSTKKETFYFNDTPPNPSITFAEKTPVDKIKDGINDKQIIDNDSKKFVIKNAKGGIALHEKDLIIVTLTKRMGSQNTSQSFDNTKSEKNFFSYNQQKEEWQFASQEEWEEADYTLKVTVTNQYGTVGNSEDLTFTIVDNVKQPGIQLSDNTAYAGVEGNITNKVHPKFKFTDIDGNADKVILSIEDALVKNFTKSVVFEKETLNTLKTANYAYESQLGENDKSKTYRLTVTTHVGTKNKASETIDVLIDNQLTTPKITLDPEKHPKVLGNTVSSTTPTFRLTDIDTDVKEVKLTFSNSSSSDITFDPAEEISKDVANQGVSKKGKNDYIYTPQEDWSNGKYQITLTVTDQANNKQSYEYNVTIDTTAVETPEIILSSNDSFEQKKNITKSKNPNFKLKKIAENAQEDIKISVFSVDSKSSSTELGSKKITKTEAIQGFNLNSLTKDSRDVEIQKNDGKYQIQAVVTSTTGSESEPGKLDFTIDSADAPAPTIELVGNTGTNDKPVTNKTQPKLILKNIDSSRLDWDNSQLIKVTFLKKGEPDNNKKTQNFKYSQMQKKTKGSDDSTESEYELTWNKESLEPGEYTVTAQVTYQAGQVGTGSLNNNNEMTIYTTPPTSTIQFLEELNLNKVDDQFKVSKSQMKFKIDLNEENVPPGEETTSVQVILQDLEGKERATGTASLNDEKWTADLSELDKVSKGTYQVVAKVTDRHGNEGVSQPLSFELLDGLTPPVIKINAEDHTPYDQNEDPNIKITSKRTPQFTFDEIDDVVNKVTVSVSKSKEKNADPKTIKYTKIPEGKWKNDEDDQGYNSNQIPILFQEDGEYNMTLKAETTGGLEATSNRLTLGVYAGVMAPSITVEGKDELEEVLSGTATPTFEIKNVDPHAREINITATLGKSEDTAKKFQAVLNRDGSIKTNPDNGFFQKIKSVYKFKPNEGWNEGKYNIVVSVINEAHKESSDSSLLELIIDTSTPAQPSITLSDTSNTTHPTSLHEKWTSSRKPTFTIDLKDNNKDNPIEKVEVIVTRVAERVAENGIYIAKKDRNVWSPETKDKSSKKGTFSYMSNKLTFTPDDEWAKGEYSLSVKTYNSLNKPGDLSKKEVVNVNADKPAEPKIELAFADQTGKTIDKSNTKITNNPNPSFAISNINLKQDNIDERAVTITITKDGESKITGAKVTHDTGQFSYKTSNFKDTYGDGEYNATVRVINKAGIPSDSQEFTFEIDTTEPDKPEINWNSEAFKTAKNSDELKAVAKKGQIVFLVTTSEEIDDPRYITAKINNTGSLSAKEKVKDSKNVWKLTSNDSLSSGKHNLYVEVKDKAGNKNTAQGDFMVLEELPAPKIDMNHNTNAAGKTSTPYMINKANIAQDDKRKLNISLDDNRLFPYVEMKAELIISPGSSSVLSIKKNNLDNNWTVEIPEKQADGEYTLKVIATDVLKRTQKTEVDFEVDTTPPNTPAIQLNDSGTKSAESTDAQETTQTKPVFMIRNIPEDIYKINITISGDNNDYEIKNLEGFKRNSNEWGGILKDLEDNNEYSITVTFTDKAGNTSTNKEAPYKIKKIAPFVFKDPELILDPETDSGTQGDFKTNHNQPVLRFKNMSDTAVTALKINLKTEGKSERAYTYFLKKEDSKDQEGNEYTIELIKTTSLKGQDLFPAGKYEVTLELTYENNEKYKIPKTLSQSLIINRDKPDAVHDVKYTFNEEGGVKTIRIEGEKPKNTDIFIQFDGQTEINIKKQSGASLFSDNTFSTTQPWGKQKNFTLFVKDEIGNHSENTQVDIPSPPNIIRYRALDRNRLEVFVNKENLKKDDKIVLKNQENATYEYKVTDNDLKNQNFTFTTSWGTFKDKFTAYVKSKEGYESEKIERTIPKIPTKVDYTFVGKGNYFVVKGGVQKGETLNLKIGSSTQKSQKADENNKVLRTKALEHNSAETEFELFSSNEEGGESQAFKDTIKPIVLYWDSTTGHYRARFSNYNPDNDIGNVNPDFFLYPYQLKLGSFSLIKYKLLEFKESQNYRVIEFDDSVLYELCRYLDYPLFEKIQKGKPWDHNWIFHNYAPGVVITQDQHKRKLKFVSLEDVLKFMENDQTLDPEINIDKKNHLMKTIAYQFDIRPREVKIEKNLEGKYLITGKMKQLTNGSSSPTGEFFLLNGVSNTLYSETKKYIKDTGEFEIETDGEGNNQFFLYFKTTGTDISITSLWVRVQPIYLKKDNPDYNHETSSLDSNFTELYKLAKERLDNNNSAAPAPPSEKNSEQNIDASQEENARSTEDQSSDASSSETTNQPAQPTESSPEESTTEDPSERSKRSTSLTEQEENPVDTGAQQVNLTQPQKQDIPSELLEEPKTAAPKNPVELLNPITSEENTTADTTPSFTLNAPKDAPDAVKALVTLDNRPEYELELIDNQGVFTVEMPLAEGPHELKVKFIEPDGDWIRLDKTFTIDASSERILSSLETPDKYQIDLSTGSKTIPSKENADILMMTPVLHLPEHEEESTYYS</sequence>
<feature type="region of interest" description="Disordered" evidence="1">
    <location>
        <begin position="1262"/>
        <end position="1288"/>
    </location>
</feature>
<feature type="compositionally biased region" description="Polar residues" evidence="1">
    <location>
        <begin position="2171"/>
        <end position="2193"/>
    </location>
</feature>
<proteinExistence type="predicted"/>
<feature type="region of interest" description="Disordered" evidence="1">
    <location>
        <begin position="107"/>
        <end position="150"/>
    </location>
</feature>
<feature type="compositionally biased region" description="Polar residues" evidence="1">
    <location>
        <begin position="1266"/>
        <end position="1276"/>
    </location>
</feature>
<dbReference type="InterPro" id="IPR044016">
    <property type="entry name" value="Big_13"/>
</dbReference>
<feature type="domain" description="Bacterial Ig-like" evidence="2">
    <location>
        <begin position="424"/>
        <end position="524"/>
    </location>
</feature>
<feature type="region of interest" description="Disordered" evidence="1">
    <location>
        <begin position="2162"/>
        <end position="2193"/>
    </location>
</feature>
<feature type="compositionally biased region" description="Polar residues" evidence="1">
    <location>
        <begin position="232"/>
        <end position="245"/>
    </location>
</feature>
<reference evidence="4" key="1">
    <citation type="submission" date="2016-10" db="EMBL/GenBank/DDBJ databases">
        <authorList>
            <person name="Chevignon G."/>
        </authorList>
    </citation>
    <scope>NUCLEOTIDE SEQUENCE [LARGE SCALE GENOMIC DNA]</scope>
    <source>
        <strain evidence="4">A2C</strain>
    </source>
</reference>
<dbReference type="Gene3D" id="6.20.50.90">
    <property type="match status" value="1"/>
</dbReference>
<feature type="compositionally biased region" description="Polar residues" evidence="1">
    <location>
        <begin position="3066"/>
        <end position="3079"/>
    </location>
</feature>
<feature type="compositionally biased region" description="Polar residues" evidence="1">
    <location>
        <begin position="1695"/>
        <end position="1708"/>
    </location>
</feature>
<dbReference type="RefSeq" id="WP_100103559.1">
    <property type="nucleotide sequence ID" value="NZ_CAWNMT010000001.1"/>
</dbReference>
<feature type="domain" description="Bacterial Ig-like" evidence="2">
    <location>
        <begin position="647"/>
        <end position="726"/>
    </location>
</feature>
<feature type="domain" description="Bacterial Ig-like" evidence="2">
    <location>
        <begin position="2171"/>
        <end position="2271"/>
    </location>
</feature>
<dbReference type="Pfam" id="PF19077">
    <property type="entry name" value="Big_13"/>
    <property type="match status" value="7"/>
</dbReference>
<feature type="region of interest" description="Disordered" evidence="1">
    <location>
        <begin position="230"/>
        <end position="253"/>
    </location>
</feature>
<gene>
    <name evidence="3" type="ORF">BJP41_08355</name>
</gene>
<protein>
    <recommendedName>
        <fullName evidence="2">Bacterial Ig-like domain-containing protein</fullName>
    </recommendedName>
</protein>
<evidence type="ECO:0000256" key="1">
    <source>
        <dbReference type="SAM" id="MobiDB-lite"/>
    </source>
</evidence>
<feature type="compositionally biased region" description="Low complexity" evidence="1">
    <location>
        <begin position="140"/>
        <end position="150"/>
    </location>
</feature>
<name>A0A2D3T3D2_9ENTR</name>
<dbReference type="InterPro" id="IPR013783">
    <property type="entry name" value="Ig-like_fold"/>
</dbReference>
<evidence type="ECO:0000259" key="2">
    <source>
        <dbReference type="Pfam" id="PF19077"/>
    </source>
</evidence>
<dbReference type="Gene3D" id="2.60.40.10">
    <property type="entry name" value="Immunoglobulins"/>
    <property type="match status" value="12"/>
</dbReference>
<feature type="domain" description="Bacterial Ig-like" evidence="2">
    <location>
        <begin position="224"/>
        <end position="311"/>
    </location>
</feature>
<evidence type="ECO:0000313" key="4">
    <source>
        <dbReference type="Proteomes" id="UP000230008"/>
    </source>
</evidence>
<dbReference type="Proteomes" id="UP000230008">
    <property type="component" value="Chromosome"/>
</dbReference>
<reference evidence="4" key="2">
    <citation type="submission" date="2017-11" db="EMBL/GenBank/DDBJ databases">
        <title>PacBio sequencing of new strain of the secondary endosymbiont Candidatus Hamiltonella defensa.</title>
        <authorList>
            <person name="Strand M.R."/>
            <person name="Oliver K."/>
        </authorList>
    </citation>
    <scope>NUCLEOTIDE SEQUENCE [LARGE SCALE GENOMIC DNA]</scope>
    <source>
        <strain evidence="4">A2C</strain>
    </source>
</reference>
<feature type="compositionally biased region" description="Polar residues" evidence="1">
    <location>
        <begin position="3030"/>
        <end position="3043"/>
    </location>
</feature>
<feature type="domain" description="Bacterial Ig-like" evidence="2">
    <location>
        <begin position="975"/>
        <end position="1085"/>
    </location>
</feature>
<feature type="compositionally biased region" description="Low complexity" evidence="1">
    <location>
        <begin position="2982"/>
        <end position="2999"/>
    </location>
</feature>